<dbReference type="InterPro" id="IPR015424">
    <property type="entry name" value="PyrdxlP-dep_Trfase"/>
</dbReference>
<comment type="pathway">
    <text evidence="2">Amino-acid biosynthesis; L-proline biosynthesis; L-glutamate 5-semialdehyde from L-ornithine: step 1/1.</text>
</comment>
<dbReference type="GO" id="GO:0030170">
    <property type="term" value="F:pyridoxal phosphate binding"/>
    <property type="evidence" value="ECO:0007669"/>
    <property type="project" value="InterPro"/>
</dbReference>
<evidence type="ECO:0000256" key="8">
    <source>
        <dbReference type="ARBA" id="ARBA00030587"/>
    </source>
</evidence>
<evidence type="ECO:0000256" key="2">
    <source>
        <dbReference type="ARBA" id="ARBA00004998"/>
    </source>
</evidence>
<comment type="cofactor">
    <cofactor evidence="1">
        <name>pyridoxal 5'-phosphate</name>
        <dbReference type="ChEBI" id="CHEBI:597326"/>
    </cofactor>
</comment>
<evidence type="ECO:0000256" key="7">
    <source>
        <dbReference type="ARBA" id="ARBA00022898"/>
    </source>
</evidence>
<name>A0AAN4YJX4_ASPOZ</name>
<dbReference type="EC" id="2.6.1.13" evidence="4"/>
<dbReference type="InterPro" id="IPR050103">
    <property type="entry name" value="Class-III_PLP-dep_AT"/>
</dbReference>
<dbReference type="EMBL" id="BSYA01000086">
    <property type="protein sequence ID" value="GMG31539.1"/>
    <property type="molecule type" value="Genomic_DNA"/>
</dbReference>
<dbReference type="GO" id="GO:0005737">
    <property type="term" value="C:cytoplasm"/>
    <property type="evidence" value="ECO:0007669"/>
    <property type="project" value="TreeGrafter"/>
</dbReference>
<dbReference type="PANTHER" id="PTHR11986">
    <property type="entry name" value="AMINOTRANSFERASE CLASS III"/>
    <property type="match status" value="1"/>
</dbReference>
<sequence>MAVNGTNGTSKTNGHSVNNGTSAYHAASTQEAIQAESDFAAHNYHPLPVVFARAQGTSVWDPEGRHYLDFLSAYSAVNQGHCHPKLVAALVEQASRVTLSSRAFYNDVFPRFAQFVTQYFGFDMVLPMNTGAEAVETGIKIARKWGYKVKGIPENQAVVLSAENNFHGRTFAAISLSSDPESRDNYGPYLPGIGCNIPGTDKPIAYNDKAALREAFEKAGPNLAAFLVEPIQGEAGIVVPDEDYLQEARALCDKYNALLICDEIQTGIARTGKLLCHEWSGIKPDLVLLGKAISGGMYPVSCVLGRKDVMLTIEPGTHGSTYGGNPLGCAVAIRALEVVQEEQMVERAEKLGHVFRDGLKAINSPMIQTVRGKGLLNAIVIDESKTNGHSAWDLCMLMKEKGLLVSTSNVQAIHVNGANLVPQAKPTHENIIRLAPPLVITDDEIKKSLEIIAEAVSELPTLKGAAEDKVIPPPEKKVKIGVEN</sequence>
<dbReference type="InterPro" id="IPR015421">
    <property type="entry name" value="PyrdxlP-dep_Trfase_major"/>
</dbReference>
<keyword evidence="5" id="KW-0032">Aminotransferase</keyword>
<dbReference type="Gene3D" id="3.40.640.10">
    <property type="entry name" value="Type I PLP-dependent aspartate aminotransferase-like (Major domain)"/>
    <property type="match status" value="1"/>
</dbReference>
<dbReference type="InterPro" id="IPR015422">
    <property type="entry name" value="PyrdxlP-dep_Trfase_small"/>
</dbReference>
<comment type="caution">
    <text evidence="11">The sequence shown here is derived from an EMBL/GenBank/DDBJ whole genome shotgun (WGS) entry which is preliminary data.</text>
</comment>
<evidence type="ECO:0000256" key="9">
    <source>
        <dbReference type="RuleBase" id="RU003560"/>
    </source>
</evidence>
<proteinExistence type="inferred from homology"/>
<dbReference type="GO" id="GO:0042802">
    <property type="term" value="F:identical protein binding"/>
    <property type="evidence" value="ECO:0007669"/>
    <property type="project" value="TreeGrafter"/>
</dbReference>
<dbReference type="FunFam" id="3.40.640.10:FF:000011">
    <property type="entry name" value="Ornithine aminotransferase"/>
    <property type="match status" value="1"/>
</dbReference>
<comment type="similarity">
    <text evidence="3 9">Belongs to the class-III pyridoxal-phosphate-dependent aminotransferase family.</text>
</comment>
<evidence type="ECO:0000256" key="3">
    <source>
        <dbReference type="ARBA" id="ARBA00008954"/>
    </source>
</evidence>
<accession>A0AAN4YJX4</accession>
<keyword evidence="6" id="KW-0808">Transferase</keyword>
<dbReference type="NCBIfam" id="TIGR01885">
    <property type="entry name" value="Orn_aminotrans"/>
    <property type="match status" value="1"/>
</dbReference>
<dbReference type="AlphaFoldDB" id="A0AAN4YJX4"/>
<gene>
    <name evidence="11" type="ORF">Aory04_000741400</name>
</gene>
<dbReference type="InterPro" id="IPR049704">
    <property type="entry name" value="Aminotrans_3_PPA_site"/>
</dbReference>
<evidence type="ECO:0000256" key="1">
    <source>
        <dbReference type="ARBA" id="ARBA00001933"/>
    </source>
</evidence>
<protein>
    <recommendedName>
        <fullName evidence="4">ornithine aminotransferase</fullName>
        <ecNumber evidence="4">2.6.1.13</ecNumber>
    </recommendedName>
    <alternativeName>
        <fullName evidence="8">Ornithine--oxo-acid aminotransferase</fullName>
    </alternativeName>
</protein>
<dbReference type="InterPro" id="IPR005814">
    <property type="entry name" value="Aminotrans_3"/>
</dbReference>
<keyword evidence="7 9" id="KW-0663">Pyridoxal phosphate</keyword>
<dbReference type="PANTHER" id="PTHR11986:SF18">
    <property type="entry name" value="ORNITHINE AMINOTRANSFERASE, MITOCHONDRIAL"/>
    <property type="match status" value="1"/>
</dbReference>
<dbReference type="PIRSF" id="PIRSF000521">
    <property type="entry name" value="Transaminase_4ab_Lys_Orn"/>
    <property type="match status" value="1"/>
</dbReference>
<evidence type="ECO:0000313" key="11">
    <source>
        <dbReference type="EMBL" id="GMG31539.1"/>
    </source>
</evidence>
<dbReference type="SUPFAM" id="SSF53383">
    <property type="entry name" value="PLP-dependent transferases"/>
    <property type="match status" value="1"/>
</dbReference>
<dbReference type="Proteomes" id="UP001165205">
    <property type="component" value="Unassembled WGS sequence"/>
</dbReference>
<evidence type="ECO:0000256" key="10">
    <source>
        <dbReference type="SAM" id="MobiDB-lite"/>
    </source>
</evidence>
<evidence type="ECO:0000313" key="12">
    <source>
        <dbReference type="Proteomes" id="UP001165205"/>
    </source>
</evidence>
<feature type="region of interest" description="Disordered" evidence="10">
    <location>
        <begin position="1"/>
        <end position="21"/>
    </location>
</feature>
<dbReference type="CDD" id="cd00610">
    <property type="entry name" value="OAT_like"/>
    <property type="match status" value="1"/>
</dbReference>
<dbReference type="GO" id="GO:0019544">
    <property type="term" value="P:L-arginine catabolic process to L-glutamate"/>
    <property type="evidence" value="ECO:0007669"/>
    <property type="project" value="TreeGrafter"/>
</dbReference>
<dbReference type="Gene3D" id="3.90.1150.10">
    <property type="entry name" value="Aspartate Aminotransferase, domain 1"/>
    <property type="match status" value="1"/>
</dbReference>
<evidence type="ECO:0000256" key="4">
    <source>
        <dbReference type="ARBA" id="ARBA00012924"/>
    </source>
</evidence>
<reference evidence="11" key="1">
    <citation type="submission" date="2023-04" db="EMBL/GenBank/DDBJ databases">
        <title>Aspergillus oryzae NBRC 4228.</title>
        <authorList>
            <person name="Ichikawa N."/>
            <person name="Sato H."/>
            <person name="Tonouchi N."/>
        </authorList>
    </citation>
    <scope>NUCLEOTIDE SEQUENCE</scope>
    <source>
        <strain evidence="11">NBRC 4228</strain>
    </source>
</reference>
<dbReference type="Pfam" id="PF00202">
    <property type="entry name" value="Aminotran_3"/>
    <property type="match status" value="1"/>
</dbReference>
<dbReference type="InterPro" id="IPR010164">
    <property type="entry name" value="Orn_aminotrans"/>
</dbReference>
<evidence type="ECO:0000256" key="5">
    <source>
        <dbReference type="ARBA" id="ARBA00022576"/>
    </source>
</evidence>
<dbReference type="PROSITE" id="PS00600">
    <property type="entry name" value="AA_TRANSFER_CLASS_3"/>
    <property type="match status" value="1"/>
</dbReference>
<organism evidence="11 12">
    <name type="scientific">Aspergillus oryzae</name>
    <name type="common">Yellow koji mold</name>
    <dbReference type="NCBI Taxonomy" id="5062"/>
    <lineage>
        <taxon>Eukaryota</taxon>
        <taxon>Fungi</taxon>
        <taxon>Dikarya</taxon>
        <taxon>Ascomycota</taxon>
        <taxon>Pezizomycotina</taxon>
        <taxon>Eurotiomycetes</taxon>
        <taxon>Eurotiomycetidae</taxon>
        <taxon>Eurotiales</taxon>
        <taxon>Aspergillaceae</taxon>
        <taxon>Aspergillus</taxon>
        <taxon>Aspergillus subgen. Circumdati</taxon>
    </lineage>
</organism>
<dbReference type="GO" id="GO:0004587">
    <property type="term" value="F:ornithine aminotransferase activity"/>
    <property type="evidence" value="ECO:0007669"/>
    <property type="project" value="UniProtKB-EC"/>
</dbReference>
<evidence type="ECO:0000256" key="6">
    <source>
        <dbReference type="ARBA" id="ARBA00022679"/>
    </source>
</evidence>
<dbReference type="GO" id="GO:0010121">
    <property type="term" value="P:L-arginine catabolic process to proline via ornithine"/>
    <property type="evidence" value="ECO:0007669"/>
    <property type="project" value="TreeGrafter"/>
</dbReference>